<dbReference type="InterPro" id="IPR036890">
    <property type="entry name" value="HATPase_C_sf"/>
</dbReference>
<keyword evidence="1" id="KW-0418">Kinase</keyword>
<name>A0ABQ2TMC3_STREZ</name>
<organism evidence="3 4">
    <name type="scientific">Streptomyces pseudogriseolus</name>
    <name type="common">Streptomyces gancidicus</name>
    <name type="synonym">Streptomyces rubiginosus</name>
    <dbReference type="NCBI Taxonomy" id="36817"/>
    <lineage>
        <taxon>Bacteria</taxon>
        <taxon>Bacillati</taxon>
        <taxon>Actinomycetota</taxon>
        <taxon>Actinomycetes</taxon>
        <taxon>Kitasatosporales</taxon>
        <taxon>Streptomycetaceae</taxon>
        <taxon>Streptomyces</taxon>
        <taxon>Streptomyces pseudogriseolus group</taxon>
    </lineage>
</organism>
<keyword evidence="3" id="KW-0067">ATP-binding</keyword>
<dbReference type="CDD" id="cd16936">
    <property type="entry name" value="HATPase_RsbW-like"/>
    <property type="match status" value="1"/>
</dbReference>
<dbReference type="SUPFAM" id="SSF55874">
    <property type="entry name" value="ATPase domain of HSP90 chaperone/DNA topoisomerase II/histidine kinase"/>
    <property type="match status" value="1"/>
</dbReference>
<evidence type="ECO:0000313" key="4">
    <source>
        <dbReference type="Proteomes" id="UP000597853"/>
    </source>
</evidence>
<dbReference type="GO" id="GO:0005524">
    <property type="term" value="F:ATP binding"/>
    <property type="evidence" value="ECO:0007669"/>
    <property type="project" value="UniProtKB-KW"/>
</dbReference>
<dbReference type="InterPro" id="IPR050267">
    <property type="entry name" value="Anti-sigma-factor_SerPK"/>
</dbReference>
<reference evidence="4" key="1">
    <citation type="journal article" date="2019" name="Int. J. Syst. Evol. Microbiol.">
        <title>The Global Catalogue of Microorganisms (GCM) 10K type strain sequencing project: providing services to taxonomists for standard genome sequencing and annotation.</title>
        <authorList>
            <consortium name="The Broad Institute Genomics Platform"/>
            <consortium name="The Broad Institute Genome Sequencing Center for Infectious Disease"/>
            <person name="Wu L."/>
            <person name="Ma J."/>
        </authorList>
    </citation>
    <scope>NUCLEOTIDE SEQUENCE [LARGE SCALE GENOMIC DNA]</scope>
    <source>
        <strain evidence="4">JCM 4416</strain>
    </source>
</reference>
<evidence type="ECO:0000256" key="1">
    <source>
        <dbReference type="ARBA" id="ARBA00022527"/>
    </source>
</evidence>
<dbReference type="EMBL" id="BMTX01000034">
    <property type="protein sequence ID" value="GGS75347.1"/>
    <property type="molecule type" value="Genomic_DNA"/>
</dbReference>
<dbReference type="Gene3D" id="3.30.565.10">
    <property type="entry name" value="Histidine kinase-like ATPase, C-terminal domain"/>
    <property type="match status" value="1"/>
</dbReference>
<feature type="domain" description="Histidine kinase/HSP90-like ATPase" evidence="2">
    <location>
        <begin position="9"/>
        <end position="122"/>
    </location>
</feature>
<keyword evidence="3" id="KW-0547">Nucleotide-binding</keyword>
<comment type="caution">
    <text evidence="3">The sequence shown here is derived from an EMBL/GenBank/DDBJ whole genome shotgun (WGS) entry which is preliminary data.</text>
</comment>
<dbReference type="Proteomes" id="UP000597853">
    <property type="component" value="Unassembled WGS sequence"/>
</dbReference>
<sequence>MRTKWCRAFPGLAEQVVQARHFVAALVAEKGPVDDATLVVSELATNAVRHSLSGAEGGWFLVVVGFGDGFVRIEVVDQGGERVPHLCDVTSQEEGGRGLLLIAACAKDWGVKNWPDGRSVWAELAWEGAWPGAAR</sequence>
<gene>
    <name evidence="3" type="ORF">GCM10010285_62370</name>
</gene>
<dbReference type="InterPro" id="IPR003594">
    <property type="entry name" value="HATPase_dom"/>
</dbReference>
<keyword evidence="4" id="KW-1185">Reference proteome</keyword>
<protein>
    <submittedName>
        <fullName evidence="3">ATP-binding protein</fullName>
    </submittedName>
</protein>
<evidence type="ECO:0000313" key="3">
    <source>
        <dbReference type="EMBL" id="GGS75347.1"/>
    </source>
</evidence>
<accession>A0ABQ2TMC3</accession>
<dbReference type="PANTHER" id="PTHR35526:SF3">
    <property type="entry name" value="ANTI-SIGMA-F FACTOR RSBW"/>
    <property type="match status" value="1"/>
</dbReference>
<evidence type="ECO:0000259" key="2">
    <source>
        <dbReference type="Pfam" id="PF13581"/>
    </source>
</evidence>
<dbReference type="Pfam" id="PF13581">
    <property type="entry name" value="HATPase_c_2"/>
    <property type="match status" value="1"/>
</dbReference>
<keyword evidence="1" id="KW-0808">Transferase</keyword>
<dbReference type="PANTHER" id="PTHR35526">
    <property type="entry name" value="ANTI-SIGMA-F FACTOR RSBW-RELATED"/>
    <property type="match status" value="1"/>
</dbReference>
<proteinExistence type="predicted"/>
<keyword evidence="1" id="KW-0723">Serine/threonine-protein kinase</keyword>